<organism evidence="7 8">
    <name type="scientific">Aquimarina aggregata</name>
    <dbReference type="NCBI Taxonomy" id="1642818"/>
    <lineage>
        <taxon>Bacteria</taxon>
        <taxon>Pseudomonadati</taxon>
        <taxon>Bacteroidota</taxon>
        <taxon>Flavobacteriia</taxon>
        <taxon>Flavobacteriales</taxon>
        <taxon>Flavobacteriaceae</taxon>
        <taxon>Aquimarina</taxon>
    </lineage>
</organism>
<evidence type="ECO:0000313" key="8">
    <source>
        <dbReference type="Proteomes" id="UP000076715"/>
    </source>
</evidence>
<keyword evidence="8" id="KW-1185">Reference proteome</keyword>
<feature type="transmembrane region" description="Helical" evidence="5">
    <location>
        <begin position="133"/>
        <end position="153"/>
    </location>
</feature>
<keyword evidence="4 5" id="KW-0472">Membrane</keyword>
<evidence type="ECO:0000256" key="4">
    <source>
        <dbReference type="ARBA" id="ARBA00023136"/>
    </source>
</evidence>
<sequence>MLLSAVCFTVMNLLVKYLSHFGGGELVFFRAIGSLFFTMSYLRYHKISIFGNQKKLLIYRGLAGVTSMCLFFMSVNYLPIGSAVSLRYISPIFATILAVFFLREKVKPIQWLFFLMAFGGVLMIKGFDPNINSYGLLLILFSALFSGVVYVLINKIGQKDHPVVIVNYFMWISVIVGGILSIFNWKTPIGIEWVILLSLGIFGYFGQLFMTKAFQSQATNKIVSLKYIEVIFTMIAGVFWFSDVYPIMSLIGTLLVITGLILNIIYRSK</sequence>
<comment type="caution">
    <text evidence="7">The sequence shown here is derived from an EMBL/GenBank/DDBJ whole genome shotgun (WGS) entry which is preliminary data.</text>
</comment>
<dbReference type="PANTHER" id="PTHR22911:SF6">
    <property type="entry name" value="SOLUTE CARRIER FAMILY 35 MEMBER G1"/>
    <property type="match status" value="1"/>
</dbReference>
<dbReference type="Proteomes" id="UP000076715">
    <property type="component" value="Unassembled WGS sequence"/>
</dbReference>
<feature type="transmembrane region" description="Helical" evidence="5">
    <location>
        <begin position="191"/>
        <end position="210"/>
    </location>
</feature>
<evidence type="ECO:0000256" key="5">
    <source>
        <dbReference type="SAM" id="Phobius"/>
    </source>
</evidence>
<evidence type="ECO:0000313" key="7">
    <source>
        <dbReference type="EMBL" id="KZS42739.1"/>
    </source>
</evidence>
<dbReference type="SUPFAM" id="SSF103481">
    <property type="entry name" value="Multidrug resistance efflux transporter EmrE"/>
    <property type="match status" value="2"/>
</dbReference>
<dbReference type="Pfam" id="PF00892">
    <property type="entry name" value="EamA"/>
    <property type="match status" value="2"/>
</dbReference>
<keyword evidence="2 5" id="KW-0812">Transmembrane</keyword>
<feature type="transmembrane region" description="Helical" evidence="5">
    <location>
        <begin position="222"/>
        <end position="241"/>
    </location>
</feature>
<dbReference type="OrthoDB" id="597549at2"/>
<dbReference type="EMBL" id="LQRT01000002">
    <property type="protein sequence ID" value="KZS42739.1"/>
    <property type="molecule type" value="Genomic_DNA"/>
</dbReference>
<protein>
    <submittedName>
        <fullName evidence="7">Multidrug transporter</fullName>
    </submittedName>
</protein>
<dbReference type="GO" id="GO:0016020">
    <property type="term" value="C:membrane"/>
    <property type="evidence" value="ECO:0007669"/>
    <property type="project" value="UniProtKB-SubCell"/>
</dbReference>
<feature type="transmembrane region" description="Helical" evidence="5">
    <location>
        <begin position="84"/>
        <end position="102"/>
    </location>
</feature>
<feature type="domain" description="EamA" evidence="6">
    <location>
        <begin position="134"/>
        <end position="263"/>
    </location>
</feature>
<comment type="subcellular location">
    <subcellularLocation>
        <location evidence="1">Membrane</location>
        <topology evidence="1">Multi-pass membrane protein</topology>
    </subcellularLocation>
</comment>
<dbReference type="InterPro" id="IPR037185">
    <property type="entry name" value="EmrE-like"/>
</dbReference>
<dbReference type="PANTHER" id="PTHR22911">
    <property type="entry name" value="ACYL-MALONYL CONDENSING ENZYME-RELATED"/>
    <property type="match status" value="1"/>
</dbReference>
<evidence type="ECO:0000256" key="1">
    <source>
        <dbReference type="ARBA" id="ARBA00004141"/>
    </source>
</evidence>
<feature type="transmembrane region" description="Helical" evidence="5">
    <location>
        <begin position="56"/>
        <end position="78"/>
    </location>
</feature>
<feature type="transmembrane region" description="Helical" evidence="5">
    <location>
        <begin position="247"/>
        <end position="266"/>
    </location>
</feature>
<reference evidence="7 8" key="1">
    <citation type="submission" date="2016-01" db="EMBL/GenBank/DDBJ databases">
        <title>The draft genome sequence of Aquimarina sp. RZW4-3-2.</title>
        <authorList>
            <person name="Wang Y."/>
        </authorList>
    </citation>
    <scope>NUCLEOTIDE SEQUENCE [LARGE SCALE GENOMIC DNA]</scope>
    <source>
        <strain evidence="7 8">RZW4-3-2</strain>
    </source>
</reference>
<evidence type="ECO:0000259" key="6">
    <source>
        <dbReference type="Pfam" id="PF00892"/>
    </source>
</evidence>
<evidence type="ECO:0000256" key="2">
    <source>
        <dbReference type="ARBA" id="ARBA00022692"/>
    </source>
</evidence>
<feature type="transmembrane region" description="Helical" evidence="5">
    <location>
        <begin position="165"/>
        <end position="185"/>
    </location>
</feature>
<dbReference type="AlphaFoldDB" id="A0A162CY03"/>
<gene>
    <name evidence="7" type="ORF">AWE51_03655</name>
</gene>
<keyword evidence="3 5" id="KW-1133">Transmembrane helix</keyword>
<dbReference type="Gene3D" id="1.10.3730.20">
    <property type="match status" value="1"/>
</dbReference>
<name>A0A162CY03_9FLAO</name>
<feature type="transmembrane region" description="Helical" evidence="5">
    <location>
        <begin position="27"/>
        <end position="44"/>
    </location>
</feature>
<proteinExistence type="predicted"/>
<feature type="domain" description="EamA" evidence="6">
    <location>
        <begin position="1"/>
        <end position="124"/>
    </location>
</feature>
<accession>A0A162CY03</accession>
<feature type="transmembrane region" description="Helical" evidence="5">
    <location>
        <begin position="109"/>
        <end position="127"/>
    </location>
</feature>
<dbReference type="InterPro" id="IPR000620">
    <property type="entry name" value="EamA_dom"/>
</dbReference>
<evidence type="ECO:0000256" key="3">
    <source>
        <dbReference type="ARBA" id="ARBA00022989"/>
    </source>
</evidence>